<keyword evidence="4" id="KW-0067">ATP-binding</keyword>
<dbReference type="GO" id="GO:0006952">
    <property type="term" value="P:defense response"/>
    <property type="evidence" value="ECO:0007669"/>
    <property type="project" value="UniProtKB-KW"/>
</dbReference>
<feature type="domain" description="Disease resistance protein winged helix" evidence="8">
    <location>
        <begin position="932"/>
        <end position="1000"/>
    </location>
</feature>
<evidence type="ECO:0000256" key="3">
    <source>
        <dbReference type="ARBA" id="ARBA00022821"/>
    </source>
</evidence>
<evidence type="ECO:0000256" key="2">
    <source>
        <dbReference type="ARBA" id="ARBA00022741"/>
    </source>
</evidence>
<feature type="domain" description="NB-ARC" evidence="6">
    <location>
        <begin position="774"/>
        <end position="842"/>
    </location>
</feature>
<dbReference type="EMBL" id="BPVZ01000037">
    <property type="protein sequence ID" value="GKV12644.1"/>
    <property type="molecule type" value="Genomic_DNA"/>
</dbReference>
<dbReference type="Gene3D" id="3.80.10.10">
    <property type="entry name" value="Ribonuclease Inhibitor"/>
    <property type="match status" value="1"/>
</dbReference>
<feature type="region of interest" description="Disordered" evidence="5">
    <location>
        <begin position="261"/>
        <end position="290"/>
    </location>
</feature>
<proteinExistence type="predicted"/>
<dbReference type="PRINTS" id="PR00364">
    <property type="entry name" value="DISEASERSIST"/>
</dbReference>
<dbReference type="InterPro" id="IPR036388">
    <property type="entry name" value="WH-like_DNA-bd_sf"/>
</dbReference>
<evidence type="ECO:0008006" key="11">
    <source>
        <dbReference type="Google" id="ProtNLM"/>
    </source>
</evidence>
<evidence type="ECO:0000313" key="9">
    <source>
        <dbReference type="EMBL" id="GKV12644.1"/>
    </source>
</evidence>
<dbReference type="PANTHER" id="PTHR36766:SF51">
    <property type="entry name" value="DISEASE RESISTANCE RPP13-LIKE PROTEIN 1"/>
    <property type="match status" value="1"/>
</dbReference>
<evidence type="ECO:0000256" key="5">
    <source>
        <dbReference type="SAM" id="MobiDB-lite"/>
    </source>
</evidence>
<reference evidence="9 10" key="1">
    <citation type="journal article" date="2021" name="Commun. Biol.">
        <title>The genome of Shorea leprosula (Dipterocarpaceae) highlights the ecological relevance of drought in aseasonal tropical rainforests.</title>
        <authorList>
            <person name="Ng K.K.S."/>
            <person name="Kobayashi M.J."/>
            <person name="Fawcett J.A."/>
            <person name="Hatakeyama M."/>
            <person name="Paape T."/>
            <person name="Ng C.H."/>
            <person name="Ang C.C."/>
            <person name="Tnah L.H."/>
            <person name="Lee C.T."/>
            <person name="Nishiyama T."/>
            <person name="Sese J."/>
            <person name="O'Brien M.J."/>
            <person name="Copetti D."/>
            <person name="Mohd Noor M.I."/>
            <person name="Ong R.C."/>
            <person name="Putra M."/>
            <person name="Sireger I.Z."/>
            <person name="Indrioko S."/>
            <person name="Kosugi Y."/>
            <person name="Izuno A."/>
            <person name="Isagi Y."/>
            <person name="Lee S.L."/>
            <person name="Shimizu K.K."/>
        </authorList>
    </citation>
    <scope>NUCLEOTIDE SEQUENCE [LARGE SCALE GENOMIC DNA]</scope>
    <source>
        <strain evidence="9">214</strain>
    </source>
</reference>
<evidence type="ECO:0000256" key="1">
    <source>
        <dbReference type="ARBA" id="ARBA00022737"/>
    </source>
</evidence>
<keyword evidence="3" id="KW-0611">Plant defense</keyword>
<dbReference type="Proteomes" id="UP001054252">
    <property type="component" value="Unassembled WGS sequence"/>
</dbReference>
<keyword evidence="1" id="KW-0677">Repeat</keyword>
<feature type="compositionally biased region" description="Polar residues" evidence="5">
    <location>
        <begin position="262"/>
        <end position="289"/>
    </location>
</feature>
<feature type="domain" description="Disease resistance N-terminal" evidence="7">
    <location>
        <begin position="17"/>
        <end position="104"/>
    </location>
</feature>
<dbReference type="Pfam" id="PF00931">
    <property type="entry name" value="NB-ARC"/>
    <property type="match status" value="3"/>
</dbReference>
<protein>
    <recommendedName>
        <fullName evidence="11">Disease resistance RPP13-like protein 1</fullName>
    </recommendedName>
</protein>
<dbReference type="GO" id="GO:0051707">
    <property type="term" value="P:response to other organism"/>
    <property type="evidence" value="ECO:0007669"/>
    <property type="project" value="UniProtKB-ARBA"/>
</dbReference>
<name>A0AAV5JMK5_9ROSI</name>
<feature type="domain" description="NB-ARC" evidence="6">
    <location>
        <begin position="550"/>
        <end position="715"/>
    </location>
</feature>
<dbReference type="InterPro" id="IPR041118">
    <property type="entry name" value="Rx_N"/>
</dbReference>
<evidence type="ECO:0000313" key="10">
    <source>
        <dbReference type="Proteomes" id="UP001054252"/>
    </source>
</evidence>
<sequence>MDALTSSLADVMVSALFNFISDRLSASEFLNFARREQFLSQLNMWENLLPKINALLQDAQQSHTASRALKLWLSDLRDLAYDAEDIIDEINTEVQRRRTLGHTQSGTTSKVRLLFPPCCAGLNSSGIKFSGRLGSEIEATTARFQHILLQKNILNLVERGGQGRLKTKMERLRSTSSLVDESRLFGREQDKQVILERLMDGNTGVISIVGMGGVGKTTLAQSVYNDDKIENSFELRVWVCVSTEFDVIRVTRTLLQGVASESLPQGDTSESLLPGDTSESLPQGVTSESLPRGVTSASLLRGVTSASLLRGVTSESLPRGVTSESLLRGVTSESLLRGVTSESLPRGVTSESLLRVPTTPEKMDVLTSSLADVMVSALFNFISDQLSTSEFLNFAREEQFLSQLNMWKNLLPKINALLHDAQQSHTDSRALKLWLSDLKDLAYDAEDIIDEIDTEVQRRRLLGHTQFGTTSKVRFLFPPCCAGLNSSGIKFSGRLGSEMEAITARFQETLRQKKILNLVERGGQGRLKTKMERLRSTSSLVDESRVFGREQDKKVILERLMDGKTGVISMVGMGGVGKTTLAQSVYNDDKIENIFELRVWVCVSTEFDVIRVTRTLLQGITSGDTSESLLRGVTLESLLPGFTAESLPRGVTLERLLRGFTSGSVNFMDFNLLQVKLKEMLSGKKFLIVLDDVWNENYEQWEVLRTPFMAGAPGSKSAAGCYFRESTAGCYFRESAAGCYFRESVAGCCFGEAVAGCYFGEAAAGCYSGESAARKFLIVLDDVWNENYEQWEVLRIPFMAGAPGSKVLVTTRNERVASIMTTYPVYHLPVLSNDACFLLFVTHALGVINFDEHPNLKEIGEEIVRKCKGLPLAAKTLGGLLRGKLSYHEWEDLLRSKMWDIPEERSGILPALMLSYHYLPSHLKRCFAYCAMFPKDYEFDKNDLVLLWMAEGLIRQAKGEKQMQDVGLTYFHDLVSKSFFQQSNRNKRLFVMHDLINDLAQSVAGEICLHFEDSLEDKPHSLIAKRRYLSFTRHQYEVSKRFEALDPVQCLRAFIALPMDTSSRAACCYISNDVLQELLAKFRCLRVLCLSGYCIDEIPYSIGDLKHLRELTKLPQGIENLINLLVLDLTDTMKLVEMPLQVGNLKNLQGSFLLLDWKMWGMFEMLGMLI</sequence>
<dbReference type="Gene3D" id="1.10.8.430">
    <property type="entry name" value="Helical domain of apoptotic protease-activating factors"/>
    <property type="match status" value="1"/>
</dbReference>
<dbReference type="Gene3D" id="1.10.10.10">
    <property type="entry name" value="Winged helix-like DNA-binding domain superfamily/Winged helix DNA-binding domain"/>
    <property type="match status" value="1"/>
</dbReference>
<dbReference type="InterPro" id="IPR042197">
    <property type="entry name" value="Apaf_helical"/>
</dbReference>
<keyword evidence="10" id="KW-1185">Reference proteome</keyword>
<gene>
    <name evidence="9" type="ORF">SLEP1_g23766</name>
</gene>
<dbReference type="InterPro" id="IPR002182">
    <property type="entry name" value="NB-ARC"/>
</dbReference>
<evidence type="ECO:0000259" key="8">
    <source>
        <dbReference type="Pfam" id="PF23559"/>
    </source>
</evidence>
<dbReference type="GO" id="GO:0043531">
    <property type="term" value="F:ADP binding"/>
    <property type="evidence" value="ECO:0007669"/>
    <property type="project" value="InterPro"/>
</dbReference>
<dbReference type="InterPro" id="IPR058922">
    <property type="entry name" value="WHD_DRP"/>
</dbReference>
<dbReference type="FunFam" id="1.10.10.10:FF:000322">
    <property type="entry name" value="Probable disease resistance protein At1g63360"/>
    <property type="match status" value="1"/>
</dbReference>
<dbReference type="SUPFAM" id="SSF52058">
    <property type="entry name" value="L domain-like"/>
    <property type="match status" value="1"/>
</dbReference>
<evidence type="ECO:0000259" key="7">
    <source>
        <dbReference type="Pfam" id="PF18052"/>
    </source>
</evidence>
<dbReference type="PANTHER" id="PTHR36766">
    <property type="entry name" value="PLANT BROAD-SPECTRUM MILDEW RESISTANCE PROTEIN RPW8"/>
    <property type="match status" value="1"/>
</dbReference>
<comment type="caution">
    <text evidence="9">The sequence shown here is derived from an EMBL/GenBank/DDBJ whole genome shotgun (WGS) entry which is preliminary data.</text>
</comment>
<dbReference type="Pfam" id="PF23559">
    <property type="entry name" value="WHD_DRP"/>
    <property type="match status" value="1"/>
</dbReference>
<organism evidence="9 10">
    <name type="scientific">Rubroshorea leprosula</name>
    <dbReference type="NCBI Taxonomy" id="152421"/>
    <lineage>
        <taxon>Eukaryota</taxon>
        <taxon>Viridiplantae</taxon>
        <taxon>Streptophyta</taxon>
        <taxon>Embryophyta</taxon>
        <taxon>Tracheophyta</taxon>
        <taxon>Spermatophyta</taxon>
        <taxon>Magnoliopsida</taxon>
        <taxon>eudicotyledons</taxon>
        <taxon>Gunneridae</taxon>
        <taxon>Pentapetalae</taxon>
        <taxon>rosids</taxon>
        <taxon>malvids</taxon>
        <taxon>Malvales</taxon>
        <taxon>Dipterocarpaceae</taxon>
        <taxon>Rubroshorea</taxon>
    </lineage>
</organism>
<dbReference type="Gene3D" id="3.40.50.300">
    <property type="entry name" value="P-loop containing nucleotide triphosphate hydrolases"/>
    <property type="match status" value="3"/>
</dbReference>
<dbReference type="InterPro" id="IPR032675">
    <property type="entry name" value="LRR_dom_sf"/>
</dbReference>
<dbReference type="GO" id="GO:0005524">
    <property type="term" value="F:ATP binding"/>
    <property type="evidence" value="ECO:0007669"/>
    <property type="project" value="UniProtKB-KW"/>
</dbReference>
<dbReference type="Pfam" id="PF18052">
    <property type="entry name" value="Rx_N"/>
    <property type="match status" value="2"/>
</dbReference>
<evidence type="ECO:0000259" key="6">
    <source>
        <dbReference type="Pfam" id="PF00931"/>
    </source>
</evidence>
<keyword evidence="2" id="KW-0547">Nucleotide-binding</keyword>
<feature type="domain" description="NB-ARC" evidence="6">
    <location>
        <begin position="188"/>
        <end position="261"/>
    </location>
</feature>
<evidence type="ECO:0000256" key="4">
    <source>
        <dbReference type="ARBA" id="ARBA00022840"/>
    </source>
</evidence>
<dbReference type="InterPro" id="IPR027417">
    <property type="entry name" value="P-loop_NTPase"/>
</dbReference>
<dbReference type="AlphaFoldDB" id="A0AAV5JMK5"/>
<dbReference type="SUPFAM" id="SSF52540">
    <property type="entry name" value="P-loop containing nucleoside triphosphate hydrolases"/>
    <property type="match status" value="3"/>
</dbReference>
<dbReference type="Gene3D" id="1.20.5.4130">
    <property type="match status" value="2"/>
</dbReference>
<accession>A0AAV5JMK5</accession>
<feature type="domain" description="Disease resistance N-terminal" evidence="7">
    <location>
        <begin position="377"/>
        <end position="466"/>
    </location>
</feature>